<sequence length="92" mass="10272">MIPFSRLPILRLFPREETLSMIATLCDRAVEYEYVCHPDAGWPVTKAWIGRQRCLANRRPAMLRSDSLSASRAGNGGEELDLAGSGEGQHDR</sequence>
<accession>A0A2I2KQD9</accession>
<evidence type="ECO:0000313" key="2">
    <source>
        <dbReference type="EMBL" id="SNQ47869.1"/>
    </source>
</evidence>
<keyword evidence="3" id="KW-1185">Reference proteome</keyword>
<organism evidence="2 3">
    <name type="scientific">Frankia canadensis</name>
    <dbReference type="NCBI Taxonomy" id="1836972"/>
    <lineage>
        <taxon>Bacteria</taxon>
        <taxon>Bacillati</taxon>
        <taxon>Actinomycetota</taxon>
        <taxon>Actinomycetes</taxon>
        <taxon>Frankiales</taxon>
        <taxon>Frankiaceae</taxon>
        <taxon>Frankia</taxon>
    </lineage>
</organism>
<gene>
    <name evidence="2" type="ORF">FRACA_2050007</name>
</gene>
<evidence type="ECO:0000313" key="3">
    <source>
        <dbReference type="Proteomes" id="UP000234331"/>
    </source>
</evidence>
<dbReference type="EMBL" id="FZMO01000119">
    <property type="protein sequence ID" value="SNQ47869.1"/>
    <property type="molecule type" value="Genomic_DNA"/>
</dbReference>
<name>A0A2I2KQD9_9ACTN</name>
<reference evidence="2 3" key="1">
    <citation type="submission" date="2017-06" db="EMBL/GenBank/DDBJ databases">
        <authorList>
            <person name="Kim H.J."/>
            <person name="Triplett B.A."/>
        </authorList>
    </citation>
    <scope>NUCLEOTIDE SEQUENCE [LARGE SCALE GENOMIC DNA]</scope>
    <source>
        <strain evidence="2">FRACA_ARgP5</strain>
    </source>
</reference>
<proteinExistence type="predicted"/>
<dbReference type="Proteomes" id="UP000234331">
    <property type="component" value="Unassembled WGS sequence"/>
</dbReference>
<evidence type="ECO:0000256" key="1">
    <source>
        <dbReference type="SAM" id="MobiDB-lite"/>
    </source>
</evidence>
<dbReference type="AlphaFoldDB" id="A0A2I2KQD9"/>
<protein>
    <submittedName>
        <fullName evidence="2">Uncharacterized protein</fullName>
    </submittedName>
</protein>
<feature type="region of interest" description="Disordered" evidence="1">
    <location>
        <begin position="66"/>
        <end position="92"/>
    </location>
</feature>